<evidence type="ECO:0000256" key="4">
    <source>
        <dbReference type="ARBA" id="ARBA00023163"/>
    </source>
</evidence>
<keyword evidence="4" id="KW-0804">Transcription</keyword>
<dbReference type="PANTHER" id="PTHR30346">
    <property type="entry name" value="TRANSCRIPTIONAL DUAL REGULATOR HCAR-RELATED"/>
    <property type="match status" value="1"/>
</dbReference>
<dbReference type="SUPFAM" id="SSF53850">
    <property type="entry name" value="Periplasmic binding protein-like II"/>
    <property type="match status" value="1"/>
</dbReference>
<dbReference type="GO" id="GO:0032993">
    <property type="term" value="C:protein-DNA complex"/>
    <property type="evidence" value="ECO:0007669"/>
    <property type="project" value="TreeGrafter"/>
</dbReference>
<dbReference type="PRINTS" id="PR00039">
    <property type="entry name" value="HTHLYSR"/>
</dbReference>
<gene>
    <name evidence="6" type="ORF">BKA23_2729</name>
</gene>
<evidence type="ECO:0000256" key="2">
    <source>
        <dbReference type="ARBA" id="ARBA00023015"/>
    </source>
</evidence>
<sequence>MGQTDAVDQISVLHLRYFLAVVEEGSVRAAADRLRIAQPSLSQQIGRLERRLGMRLFHRHPAGMTPTHDGEQIAAVARTFMAGLCSDKAGQRPVSRVSVPRGTEGRVLGLLLDRFGDGVQFVRIDSARAARALARGDVEAALVRHPLPRLAADCEVLEVYDAPLGVVASAEHPLATRQELDWVHLRDQRLLWFDEQRAPEFAQWLLGVCRERGWDPLLYVMDPAGSGLVDDALARSSDLVALRPRPDSTGPAITWIPLTEPPIERYLLIGRKPVARR</sequence>
<dbReference type="EMBL" id="VIVQ01000002">
    <property type="protein sequence ID" value="TWE10369.1"/>
    <property type="molecule type" value="Genomic_DNA"/>
</dbReference>
<feature type="domain" description="HTH lysR-type" evidence="5">
    <location>
        <begin position="14"/>
        <end position="67"/>
    </location>
</feature>
<evidence type="ECO:0000256" key="3">
    <source>
        <dbReference type="ARBA" id="ARBA00023125"/>
    </source>
</evidence>
<dbReference type="AlphaFoldDB" id="A0A561E430"/>
<keyword evidence="7" id="KW-1185">Reference proteome</keyword>
<evidence type="ECO:0000259" key="5">
    <source>
        <dbReference type="PROSITE" id="PS50931"/>
    </source>
</evidence>
<dbReference type="FunFam" id="1.10.10.10:FF:000001">
    <property type="entry name" value="LysR family transcriptional regulator"/>
    <property type="match status" value="1"/>
</dbReference>
<evidence type="ECO:0000313" key="7">
    <source>
        <dbReference type="Proteomes" id="UP000318297"/>
    </source>
</evidence>
<dbReference type="Pfam" id="PF00126">
    <property type="entry name" value="HTH_1"/>
    <property type="match status" value="1"/>
</dbReference>
<dbReference type="OrthoDB" id="3636008at2"/>
<dbReference type="GO" id="GO:0003700">
    <property type="term" value="F:DNA-binding transcription factor activity"/>
    <property type="evidence" value="ECO:0007669"/>
    <property type="project" value="InterPro"/>
</dbReference>
<dbReference type="InterPro" id="IPR000847">
    <property type="entry name" value="LysR_HTH_N"/>
</dbReference>
<dbReference type="RefSeq" id="WP_145229282.1">
    <property type="nucleotide sequence ID" value="NZ_VIVQ01000002.1"/>
</dbReference>
<reference evidence="6 7" key="1">
    <citation type="submission" date="2019-06" db="EMBL/GenBank/DDBJ databases">
        <title>Sequencing the genomes of 1000 actinobacteria strains.</title>
        <authorList>
            <person name="Klenk H.-P."/>
        </authorList>
    </citation>
    <scope>NUCLEOTIDE SEQUENCE [LARGE SCALE GENOMIC DNA]</scope>
    <source>
        <strain evidence="6 7">DSM 19560</strain>
    </source>
</reference>
<dbReference type="Proteomes" id="UP000318297">
    <property type="component" value="Unassembled WGS sequence"/>
</dbReference>
<dbReference type="InterPro" id="IPR036390">
    <property type="entry name" value="WH_DNA-bd_sf"/>
</dbReference>
<dbReference type="GO" id="GO:0003677">
    <property type="term" value="F:DNA binding"/>
    <property type="evidence" value="ECO:0007669"/>
    <property type="project" value="UniProtKB-KW"/>
</dbReference>
<evidence type="ECO:0000256" key="1">
    <source>
        <dbReference type="ARBA" id="ARBA00009437"/>
    </source>
</evidence>
<name>A0A561E430_9MICO</name>
<dbReference type="Gene3D" id="1.10.10.10">
    <property type="entry name" value="Winged helix-like DNA-binding domain superfamily/Winged helix DNA-binding domain"/>
    <property type="match status" value="1"/>
</dbReference>
<evidence type="ECO:0000313" key="6">
    <source>
        <dbReference type="EMBL" id="TWE10369.1"/>
    </source>
</evidence>
<dbReference type="Gene3D" id="3.40.190.290">
    <property type="match status" value="1"/>
</dbReference>
<dbReference type="PROSITE" id="PS50931">
    <property type="entry name" value="HTH_LYSR"/>
    <property type="match status" value="1"/>
</dbReference>
<comment type="caution">
    <text evidence="6">The sequence shown here is derived from an EMBL/GenBank/DDBJ whole genome shotgun (WGS) entry which is preliminary data.</text>
</comment>
<accession>A0A561E430</accession>
<protein>
    <submittedName>
        <fullName evidence="6">DNA-binding transcriptional LysR family regulator</fullName>
    </submittedName>
</protein>
<dbReference type="PANTHER" id="PTHR30346:SF0">
    <property type="entry name" value="HCA OPERON TRANSCRIPTIONAL ACTIVATOR HCAR"/>
    <property type="match status" value="1"/>
</dbReference>
<dbReference type="InterPro" id="IPR036388">
    <property type="entry name" value="WH-like_DNA-bd_sf"/>
</dbReference>
<dbReference type="SUPFAM" id="SSF46785">
    <property type="entry name" value="Winged helix' DNA-binding domain"/>
    <property type="match status" value="1"/>
</dbReference>
<organism evidence="6 7">
    <name type="scientific">Rudaeicoccus suwonensis</name>
    <dbReference type="NCBI Taxonomy" id="657409"/>
    <lineage>
        <taxon>Bacteria</taxon>
        <taxon>Bacillati</taxon>
        <taxon>Actinomycetota</taxon>
        <taxon>Actinomycetes</taxon>
        <taxon>Micrococcales</taxon>
        <taxon>Dermacoccaceae</taxon>
        <taxon>Rudaeicoccus</taxon>
    </lineage>
</organism>
<dbReference type="Pfam" id="PF03466">
    <property type="entry name" value="LysR_substrate"/>
    <property type="match status" value="1"/>
</dbReference>
<proteinExistence type="inferred from homology"/>
<keyword evidence="3 6" id="KW-0238">DNA-binding</keyword>
<keyword evidence="2" id="KW-0805">Transcription regulation</keyword>
<comment type="similarity">
    <text evidence="1">Belongs to the LysR transcriptional regulatory family.</text>
</comment>
<dbReference type="InterPro" id="IPR005119">
    <property type="entry name" value="LysR_subst-bd"/>
</dbReference>